<comment type="caution">
    <text evidence="1">The sequence shown here is derived from an EMBL/GenBank/DDBJ whole genome shotgun (WGS) entry which is preliminary data.</text>
</comment>
<organism evidence="1 2">
    <name type="scientific">Moniliophthora roreri</name>
    <name type="common">Frosty pod rot fungus</name>
    <name type="synonym">Monilia roreri</name>
    <dbReference type="NCBI Taxonomy" id="221103"/>
    <lineage>
        <taxon>Eukaryota</taxon>
        <taxon>Fungi</taxon>
        <taxon>Dikarya</taxon>
        <taxon>Basidiomycota</taxon>
        <taxon>Agaricomycotina</taxon>
        <taxon>Agaricomycetes</taxon>
        <taxon>Agaricomycetidae</taxon>
        <taxon>Agaricales</taxon>
        <taxon>Marasmiineae</taxon>
        <taxon>Marasmiaceae</taxon>
        <taxon>Moniliophthora</taxon>
    </lineage>
</organism>
<gene>
    <name evidence="1" type="ORF">WG66_4352</name>
</gene>
<dbReference type="EMBL" id="LATX01001252">
    <property type="protein sequence ID" value="KTB43066.1"/>
    <property type="molecule type" value="Genomic_DNA"/>
</dbReference>
<proteinExistence type="predicted"/>
<reference evidence="1 2" key="1">
    <citation type="submission" date="2015-12" db="EMBL/GenBank/DDBJ databases">
        <title>Draft genome sequence of Moniliophthora roreri, the causal agent of frosty pod rot of cacao.</title>
        <authorList>
            <person name="Aime M.C."/>
            <person name="Diaz-Valderrama J.R."/>
            <person name="Kijpornyongpan T."/>
            <person name="Phillips-Mora W."/>
        </authorList>
    </citation>
    <scope>NUCLEOTIDE SEQUENCE [LARGE SCALE GENOMIC DNA]</scope>
    <source>
        <strain evidence="1 2">MCA 2952</strain>
    </source>
</reference>
<evidence type="ECO:0000313" key="2">
    <source>
        <dbReference type="Proteomes" id="UP000054988"/>
    </source>
</evidence>
<dbReference type="AlphaFoldDB" id="A0A0W0G3B4"/>
<evidence type="ECO:0000313" key="1">
    <source>
        <dbReference type="EMBL" id="KTB43066.1"/>
    </source>
</evidence>
<protein>
    <submittedName>
        <fullName evidence="1">Uncharacterized protein</fullName>
    </submittedName>
</protein>
<dbReference type="Proteomes" id="UP000054988">
    <property type="component" value="Unassembled WGS sequence"/>
</dbReference>
<accession>A0A0W0G3B4</accession>
<sequence length="335" mass="38655">MEGEPPKDAFHALTTLYKTALNTLVDEHEDDDIQKDLQTALGFIMASCRVFSLSRDLPSSASLLHALIQHTSFATKIDIPQAVAKLQSLLIEDEAGLGLMHKSFDDFLTKDPEDYWYIDQRRYQEILLDATTSCVIIHLKRHNLESEELSSKSTEYRYASLIWPVHWLLIGNNNQMPAESYQKLQVIMFRYLLQWLYTLDYQLQDIGLLEFSLNSLSKHPNDEFMQRACWHSSLLLPKYTRNWSVSHSFQNMLYNTARNGKMQKTEKDGQSVYVYKVDNMYILGFVQMAGGSQIYEEIMAALEKNSYPPIMDLSPEVESQLPVTITSREEVQDSV</sequence>
<name>A0A0W0G3B4_MONRR</name>